<dbReference type="Pfam" id="PF10978">
    <property type="entry name" value="DUF2785"/>
    <property type="match status" value="1"/>
</dbReference>
<dbReference type="InterPro" id="IPR021247">
    <property type="entry name" value="DUF2785"/>
</dbReference>
<dbReference type="OrthoDB" id="7619731at2"/>
<protein>
    <submittedName>
        <fullName evidence="1">DUF2785 domain-containing protein</fullName>
    </submittedName>
</protein>
<evidence type="ECO:0000313" key="2">
    <source>
        <dbReference type="Proteomes" id="UP000293342"/>
    </source>
</evidence>
<organism evidence="1 2">
    <name type="scientific">Kribbella capetownensis</name>
    <dbReference type="NCBI Taxonomy" id="1572659"/>
    <lineage>
        <taxon>Bacteria</taxon>
        <taxon>Bacillati</taxon>
        <taxon>Actinomycetota</taxon>
        <taxon>Actinomycetes</taxon>
        <taxon>Propionibacteriales</taxon>
        <taxon>Kribbellaceae</taxon>
        <taxon>Kribbella</taxon>
    </lineage>
</organism>
<dbReference type="AlphaFoldDB" id="A0A4R0K0A4"/>
<gene>
    <name evidence="1" type="ORF">E0H75_01220</name>
</gene>
<dbReference type="RefSeq" id="WP_131511173.1">
    <property type="nucleotide sequence ID" value="NZ_SJKD01000001.1"/>
</dbReference>
<dbReference type="EMBL" id="SJKD01000001">
    <property type="protein sequence ID" value="TCC52427.1"/>
    <property type="molecule type" value="Genomic_DNA"/>
</dbReference>
<comment type="caution">
    <text evidence="1">The sequence shown here is derived from an EMBL/GenBank/DDBJ whole genome shotgun (WGS) entry which is preliminary data.</text>
</comment>
<keyword evidence="2" id="KW-1185">Reference proteome</keyword>
<accession>A0A4R0K0A4</accession>
<sequence>MTDWAQVRADEFSVPTDRPLTELVAELSALLRSPDPVLRDAQAYSILATWIGRGVLSADQLRALGDEMVVRFADPETQARTFAPLILDCIVTAGVFEPHWVPPFERWYVAEEDLRGYDAKLGWLHAIAHGSDLLGALGLHPAVEPVQMLRLGIGRILTPTQYVLRDMEDDRLGYALATTLTRSDLTETDATEWLDPAVRILANPPSEGITPEVTNTIRTLRVLYLLVDHGVRVPSSGPVTQIPHRDLVKAKITEVVRMVTPYYL</sequence>
<evidence type="ECO:0000313" key="1">
    <source>
        <dbReference type="EMBL" id="TCC52427.1"/>
    </source>
</evidence>
<proteinExistence type="predicted"/>
<name>A0A4R0K0A4_9ACTN</name>
<reference evidence="1 2" key="1">
    <citation type="submission" date="2019-02" db="EMBL/GenBank/DDBJ databases">
        <title>Kribbella capetownensis sp. nov. and Kribbella speibonae sp. nov., isolated from soil.</title>
        <authorList>
            <person name="Curtis S.M."/>
            <person name="Norton I."/>
            <person name="Everest G.J."/>
            <person name="Meyers P.R."/>
        </authorList>
    </citation>
    <scope>NUCLEOTIDE SEQUENCE [LARGE SCALE GENOMIC DNA]</scope>
    <source>
        <strain evidence="1 2">YM53</strain>
    </source>
</reference>
<dbReference type="Proteomes" id="UP000293342">
    <property type="component" value="Unassembled WGS sequence"/>
</dbReference>